<gene>
    <name evidence="2" type="ORF">CGL56_03710</name>
</gene>
<keyword evidence="1" id="KW-0732">Signal</keyword>
<evidence type="ECO:0000256" key="1">
    <source>
        <dbReference type="SAM" id="SignalP"/>
    </source>
</evidence>
<name>A0A2G0CJK6_9BACT</name>
<evidence type="ECO:0000313" key="2">
    <source>
        <dbReference type="EMBL" id="PHL00157.1"/>
    </source>
</evidence>
<feature type="chain" id="PRO_5013861105" description="Lipoprotein" evidence="1">
    <location>
        <begin position="20"/>
        <end position="226"/>
    </location>
</feature>
<reference evidence="2 3" key="1">
    <citation type="submission" date="2017-10" db="EMBL/GenBank/DDBJ databases">
        <title>The draft genome sequence of Lewinella marina KCTC 32374.</title>
        <authorList>
            <person name="Wang K."/>
        </authorList>
    </citation>
    <scope>NUCLEOTIDE SEQUENCE [LARGE SCALE GENOMIC DNA]</scope>
    <source>
        <strain evidence="2 3">MKG-38</strain>
    </source>
</reference>
<feature type="signal peptide" evidence="1">
    <location>
        <begin position="1"/>
        <end position="19"/>
    </location>
</feature>
<comment type="caution">
    <text evidence="2">The sequence shown here is derived from an EMBL/GenBank/DDBJ whole genome shotgun (WGS) entry which is preliminary data.</text>
</comment>
<keyword evidence="3" id="KW-1185">Reference proteome</keyword>
<dbReference type="EMBL" id="PDLO01000001">
    <property type="protein sequence ID" value="PHL00157.1"/>
    <property type="molecule type" value="Genomic_DNA"/>
</dbReference>
<protein>
    <recommendedName>
        <fullName evidence="4">Lipoprotein</fullName>
    </recommendedName>
</protein>
<dbReference type="AlphaFoldDB" id="A0A2G0CJK6"/>
<proteinExistence type="predicted"/>
<evidence type="ECO:0000313" key="3">
    <source>
        <dbReference type="Proteomes" id="UP000226437"/>
    </source>
</evidence>
<organism evidence="2 3">
    <name type="scientific">Neolewinella marina</name>
    <dbReference type="NCBI Taxonomy" id="438751"/>
    <lineage>
        <taxon>Bacteria</taxon>
        <taxon>Pseudomonadati</taxon>
        <taxon>Bacteroidota</taxon>
        <taxon>Saprospiria</taxon>
        <taxon>Saprospirales</taxon>
        <taxon>Lewinellaceae</taxon>
        <taxon>Neolewinella</taxon>
    </lineage>
</organism>
<accession>A0A2G0CJK6</accession>
<sequence>MLRRCAPALILLLCLTACDEEALNDALSPDLVAQQEELSVEVLSTLPPDEDTTQTPPDQRPEPCLRFVFPVSFELPNNSIVTVEDQQQLRDFVRRVEPRRRAVSFVYPFEMTTIDGQVIEIQNFRDFRQARRSCGAEFGRYGWRERVQAFRACFQLVFPVSVTVNDEVIDVENARDLCRVFRRRGDDTRAYLNYPIEVVVKESGDTVEVADRDALQELRRECTGGN</sequence>
<evidence type="ECO:0008006" key="4">
    <source>
        <dbReference type="Google" id="ProtNLM"/>
    </source>
</evidence>
<dbReference type="Proteomes" id="UP000226437">
    <property type="component" value="Unassembled WGS sequence"/>
</dbReference>